<evidence type="ECO:0000256" key="12">
    <source>
        <dbReference type="SAM" id="Phobius"/>
    </source>
</evidence>
<dbReference type="Pfam" id="PF04564">
    <property type="entry name" value="U-box"/>
    <property type="match status" value="1"/>
</dbReference>
<keyword evidence="12" id="KW-0472">Membrane</keyword>
<organism evidence="14 15">
    <name type="scientific">Rotaria magnacalcarata</name>
    <dbReference type="NCBI Taxonomy" id="392030"/>
    <lineage>
        <taxon>Eukaryota</taxon>
        <taxon>Metazoa</taxon>
        <taxon>Spiralia</taxon>
        <taxon>Gnathifera</taxon>
        <taxon>Rotifera</taxon>
        <taxon>Eurotatoria</taxon>
        <taxon>Bdelloidea</taxon>
        <taxon>Philodinida</taxon>
        <taxon>Philodinidae</taxon>
        <taxon>Rotaria</taxon>
    </lineage>
</organism>
<gene>
    <name evidence="14" type="ORF">KQP761_LOCUS8846</name>
</gene>
<keyword evidence="6" id="KW-0963">Cytoplasm</keyword>
<dbReference type="EMBL" id="CAJNOW010003510">
    <property type="protein sequence ID" value="CAF1383758.1"/>
    <property type="molecule type" value="Genomic_DNA"/>
</dbReference>
<dbReference type="InterPro" id="IPR019474">
    <property type="entry name" value="Ub_conjug_fac_E4_core"/>
</dbReference>
<comment type="caution">
    <text evidence="14">The sequence shown here is derived from an EMBL/GenBank/DDBJ whole genome shotgun (WGS) entry which is preliminary data.</text>
</comment>
<dbReference type="InterPro" id="IPR045132">
    <property type="entry name" value="UBE4"/>
</dbReference>
<dbReference type="InterPro" id="IPR006696">
    <property type="entry name" value="DUF423"/>
</dbReference>
<name>A0A815K160_9BILA</name>
<protein>
    <recommendedName>
        <fullName evidence="11">Ubiquitin conjugation factor E4 A</fullName>
        <ecNumber evidence="5">2.3.2.27</ecNumber>
    </recommendedName>
</protein>
<sequence length="1148" mass="132346">MSKSICKPFTSKLIIKTNDTDSKTASLLSSSPPNLYKDIVELVLLCTIDEDAPISSSKIYLAELSTLYAEKWDKNRVDQALFERQRIPNPRNELIVSTAKNALISDDIITETRCLYYLSGCYQRLLQQRDYFKSILSDIQKLFIDHSKTAITLPSMYPDQQLSKQWIDLLIESQNNSLLLEYIDRVNNELVTSMTDEIEVFYKYVFHYMYKVIQPLDYFNSKLSFYISILSNLSQWPILVQIMFRQSHPKTLSDRATINSTISVASGRAFQDTLIGSLLSKSCLPSLPGNPYIFFNQPNSMSEHAIQTTSETVWQLMKTYQDTLTQLFKMFIKNADARSDVLQWIGDCFDENHEKSKKWSSNDPLAAVIFVSDGFLINLTVILLNLAKPFAEPYSPKLLKIDPRYAICQNASVHLTNLYKETPLIKRHKETTDEKCSQATFNFITEIFFMSHFSYSCSVRGLYRKLLKIHGDISKKQTEYKNAVSLEESDSQTTKDLEAQIQNDHTTFLNIKSVLNEPYLMELSNSLLTSTCSWLVHLASSSSDSSSASNGAEQMSILKMLPLTSKPNPQLSYIPEFIIENIIDFFKYISQFNVRFFQSNESSINEYMYFMLVFMGDINRLANAHLRATLAEALDTIIPDQQDNDEELNRAFPAVVFEECPLIEHLPRVILDVFVSIELTEQAVAFQQKFNCRHPMYNILQYLWKFDKHRLQMKKLATYAERHIEDAEAPLFLRFINLLMNDANFLLDEGLIYMKKLRTHQDMKDSDQWNNMPEMQRQELENTFKSNGQYARYSNIMGIKTLIILNMITQYIQFIFCHPTICERLAAMLNYVLQHLVGPKRRDLKVRGINEYLFDPTKFVTKVTDIYLNFSRYDQFCVAVSNDGMSYNDQLFPQAIEVLQRIKYPPERIAEFQKLSERVKTINAEQKQADDAYDDAPDEYLDPITSILMSDPVMLPSSHKILDRTTIARHLLSDQTDPFNRNPLRMQDVIPQTEFKKLMYLSFIRDLARWIKRFFKVFGITHRSSSAMNRGLALSSTMKNCIRLAGLSGALAICLGAYGSHAMKENTSDELRRLFQLAQTYHLLHSAALLAVPFVSRPHITTPLFLGGLTLFCGPIYYHAIRSDTQFRRITPYGGMLLIAGWLSIAVL</sequence>
<dbReference type="SMART" id="SM00504">
    <property type="entry name" value="Ubox"/>
    <property type="match status" value="1"/>
</dbReference>
<dbReference type="PANTHER" id="PTHR13931:SF16">
    <property type="entry name" value="UBIQUITIN CONJUGATION FACTOR E4 A"/>
    <property type="match status" value="1"/>
</dbReference>
<dbReference type="EC" id="2.3.2.27" evidence="5"/>
<dbReference type="Pfam" id="PF10408">
    <property type="entry name" value="Ufd2P_core"/>
    <property type="match status" value="1"/>
</dbReference>
<dbReference type="GO" id="GO:0005737">
    <property type="term" value="C:cytoplasm"/>
    <property type="evidence" value="ECO:0007669"/>
    <property type="project" value="UniProtKB-SubCell"/>
</dbReference>
<evidence type="ECO:0000313" key="15">
    <source>
        <dbReference type="Proteomes" id="UP000663834"/>
    </source>
</evidence>
<evidence type="ECO:0000256" key="7">
    <source>
        <dbReference type="ARBA" id="ARBA00022679"/>
    </source>
</evidence>
<evidence type="ECO:0000256" key="4">
    <source>
        <dbReference type="ARBA" id="ARBA00007434"/>
    </source>
</evidence>
<evidence type="ECO:0000256" key="10">
    <source>
        <dbReference type="ARBA" id="ARBA00037624"/>
    </source>
</evidence>
<dbReference type="PANTHER" id="PTHR13931">
    <property type="entry name" value="UBIQUITINATION FACTOR E4"/>
    <property type="match status" value="1"/>
</dbReference>
<comment type="catalytic activity">
    <reaction evidence="1">
        <text>S-ubiquitinyl-[E2 ubiquitin-conjugating enzyme]-L-cysteine + [acceptor protein]-L-lysine = [E2 ubiquitin-conjugating enzyme]-L-cysteine + N(6)-ubiquitinyl-[acceptor protein]-L-lysine.</text>
        <dbReference type="EC" id="2.3.2.27"/>
    </reaction>
</comment>
<dbReference type="InterPro" id="IPR003613">
    <property type="entry name" value="Ubox_domain"/>
</dbReference>
<dbReference type="OrthoDB" id="20295at2759"/>
<comment type="function">
    <text evidence="10">Ubiquitin-protein ligase that probably functions as an E3 ligase in conjunction with specific E1 and E2 ligases. May also function as an E4 ligase mediating the assembly of polyubiquitin chains on substrates ubiquitinated by another E3 ubiquitin ligase. Mediates 'Lys-48'-linked polyubiquitination of substrates.</text>
</comment>
<comment type="similarity">
    <text evidence="4">Belongs to the ubiquitin conjugation factor E4 family.</text>
</comment>
<evidence type="ECO:0000256" key="3">
    <source>
        <dbReference type="ARBA" id="ARBA00004906"/>
    </source>
</evidence>
<comment type="pathway">
    <text evidence="3">Protein modification; protein ubiquitination.</text>
</comment>
<accession>A0A815K160</accession>
<dbReference type="Proteomes" id="UP000663834">
    <property type="component" value="Unassembled WGS sequence"/>
</dbReference>
<keyword evidence="12" id="KW-1133">Transmembrane helix</keyword>
<dbReference type="Gene3D" id="3.30.40.10">
    <property type="entry name" value="Zinc/RING finger domain, C3HC4 (zinc finger)"/>
    <property type="match status" value="1"/>
</dbReference>
<evidence type="ECO:0000313" key="14">
    <source>
        <dbReference type="EMBL" id="CAF1383758.1"/>
    </source>
</evidence>
<dbReference type="Pfam" id="PF04241">
    <property type="entry name" value="DUF423"/>
    <property type="match status" value="1"/>
</dbReference>
<dbReference type="GO" id="GO:0006511">
    <property type="term" value="P:ubiquitin-dependent protein catabolic process"/>
    <property type="evidence" value="ECO:0007669"/>
    <property type="project" value="InterPro"/>
</dbReference>
<comment type="subcellular location">
    <subcellularLocation>
        <location evidence="2">Cytoplasm</location>
    </subcellularLocation>
</comment>
<keyword evidence="8" id="KW-0833">Ubl conjugation pathway</keyword>
<proteinExistence type="inferred from homology"/>
<dbReference type="FunFam" id="3.30.40.10:FF:000055">
    <property type="entry name" value="Ubiquitin conjugation factor e4 a"/>
    <property type="match status" value="1"/>
</dbReference>
<evidence type="ECO:0000259" key="13">
    <source>
        <dbReference type="SMART" id="SM00504"/>
    </source>
</evidence>
<dbReference type="SUPFAM" id="SSF57850">
    <property type="entry name" value="RING/U-box"/>
    <property type="match status" value="1"/>
</dbReference>
<dbReference type="InterPro" id="IPR013083">
    <property type="entry name" value="Znf_RING/FYVE/PHD"/>
</dbReference>
<keyword evidence="9" id="KW-0007">Acetylation</keyword>
<reference evidence="14" key="1">
    <citation type="submission" date="2021-02" db="EMBL/GenBank/DDBJ databases">
        <authorList>
            <person name="Nowell W R."/>
        </authorList>
    </citation>
    <scope>NUCLEOTIDE SEQUENCE</scope>
</reference>
<evidence type="ECO:0000256" key="8">
    <source>
        <dbReference type="ARBA" id="ARBA00022786"/>
    </source>
</evidence>
<feature type="transmembrane region" description="Helical" evidence="12">
    <location>
        <begin position="1100"/>
        <end position="1118"/>
    </location>
</feature>
<keyword evidence="12" id="KW-0812">Transmembrane</keyword>
<evidence type="ECO:0000256" key="2">
    <source>
        <dbReference type="ARBA" id="ARBA00004496"/>
    </source>
</evidence>
<feature type="domain" description="U-box" evidence="13">
    <location>
        <begin position="939"/>
        <end position="1002"/>
    </location>
</feature>
<dbReference type="AlphaFoldDB" id="A0A815K160"/>
<keyword evidence="7" id="KW-0808">Transferase</keyword>
<dbReference type="GO" id="GO:0000209">
    <property type="term" value="P:protein polyubiquitination"/>
    <property type="evidence" value="ECO:0007669"/>
    <property type="project" value="TreeGrafter"/>
</dbReference>
<dbReference type="GO" id="GO:0036503">
    <property type="term" value="P:ERAD pathway"/>
    <property type="evidence" value="ECO:0007669"/>
    <property type="project" value="InterPro"/>
</dbReference>
<evidence type="ECO:0000256" key="6">
    <source>
        <dbReference type="ARBA" id="ARBA00022490"/>
    </source>
</evidence>
<evidence type="ECO:0000256" key="11">
    <source>
        <dbReference type="ARBA" id="ARBA00040077"/>
    </source>
</evidence>
<evidence type="ECO:0000256" key="5">
    <source>
        <dbReference type="ARBA" id="ARBA00012483"/>
    </source>
</evidence>
<evidence type="ECO:0000256" key="1">
    <source>
        <dbReference type="ARBA" id="ARBA00000900"/>
    </source>
</evidence>
<dbReference type="GO" id="GO:0005634">
    <property type="term" value="C:nucleus"/>
    <property type="evidence" value="ECO:0007669"/>
    <property type="project" value="TreeGrafter"/>
</dbReference>
<dbReference type="GO" id="GO:0000151">
    <property type="term" value="C:ubiquitin ligase complex"/>
    <property type="evidence" value="ECO:0007669"/>
    <property type="project" value="InterPro"/>
</dbReference>
<evidence type="ECO:0000256" key="9">
    <source>
        <dbReference type="ARBA" id="ARBA00022990"/>
    </source>
</evidence>
<dbReference type="UniPathway" id="UPA00143"/>
<dbReference type="GO" id="GO:0034450">
    <property type="term" value="F:ubiquitin-ubiquitin ligase activity"/>
    <property type="evidence" value="ECO:0007669"/>
    <property type="project" value="InterPro"/>
</dbReference>